<dbReference type="PANTHER" id="PTHR31008:SF2">
    <property type="entry name" value="COP1-INTERACTING PROTEIN-LIKE PROTEIN"/>
    <property type="match status" value="1"/>
</dbReference>
<feature type="compositionally biased region" description="Acidic residues" evidence="1">
    <location>
        <begin position="402"/>
        <end position="413"/>
    </location>
</feature>
<feature type="compositionally biased region" description="Basic and acidic residues" evidence="1">
    <location>
        <begin position="464"/>
        <end position="475"/>
    </location>
</feature>
<comment type="caution">
    <text evidence="2">The sequence shown here is derived from an EMBL/GenBank/DDBJ whole genome shotgun (WGS) entry which is preliminary data.</text>
</comment>
<feature type="region of interest" description="Disordered" evidence="1">
    <location>
        <begin position="830"/>
        <end position="962"/>
    </location>
</feature>
<proteinExistence type="predicted"/>
<accession>A0AAP0BCL5</accession>
<feature type="compositionally biased region" description="Polar residues" evidence="1">
    <location>
        <begin position="291"/>
        <end position="300"/>
    </location>
</feature>
<reference evidence="2 3" key="1">
    <citation type="journal article" date="2022" name="Nat. Plants">
        <title>Genomes of leafy and leafless Platanthera orchids illuminate the evolution of mycoheterotrophy.</title>
        <authorList>
            <person name="Li M.H."/>
            <person name="Liu K.W."/>
            <person name="Li Z."/>
            <person name="Lu H.C."/>
            <person name="Ye Q.L."/>
            <person name="Zhang D."/>
            <person name="Wang J.Y."/>
            <person name="Li Y.F."/>
            <person name="Zhong Z.M."/>
            <person name="Liu X."/>
            <person name="Yu X."/>
            <person name="Liu D.K."/>
            <person name="Tu X.D."/>
            <person name="Liu B."/>
            <person name="Hao Y."/>
            <person name="Liao X.Y."/>
            <person name="Jiang Y.T."/>
            <person name="Sun W.H."/>
            <person name="Chen J."/>
            <person name="Chen Y.Q."/>
            <person name="Ai Y."/>
            <person name="Zhai J.W."/>
            <person name="Wu S.S."/>
            <person name="Zhou Z."/>
            <person name="Hsiao Y.Y."/>
            <person name="Wu W.L."/>
            <person name="Chen Y.Y."/>
            <person name="Lin Y.F."/>
            <person name="Hsu J.L."/>
            <person name="Li C.Y."/>
            <person name="Wang Z.W."/>
            <person name="Zhao X."/>
            <person name="Zhong W.Y."/>
            <person name="Ma X.K."/>
            <person name="Ma L."/>
            <person name="Huang J."/>
            <person name="Chen G.Z."/>
            <person name="Huang M.Z."/>
            <person name="Huang L."/>
            <person name="Peng D.H."/>
            <person name="Luo Y.B."/>
            <person name="Zou S.Q."/>
            <person name="Chen S.P."/>
            <person name="Lan S."/>
            <person name="Tsai W.C."/>
            <person name="Van de Peer Y."/>
            <person name="Liu Z.J."/>
        </authorList>
    </citation>
    <scope>NUCLEOTIDE SEQUENCE [LARGE SCALE GENOMIC DNA]</scope>
    <source>
        <strain evidence="2">Lor287</strain>
    </source>
</reference>
<feature type="region of interest" description="Disordered" evidence="1">
    <location>
        <begin position="283"/>
        <end position="326"/>
    </location>
</feature>
<keyword evidence="3" id="KW-1185">Reference proteome</keyword>
<feature type="compositionally biased region" description="Basic residues" evidence="1">
    <location>
        <begin position="380"/>
        <end position="391"/>
    </location>
</feature>
<feature type="compositionally biased region" description="Basic residues" evidence="1">
    <location>
        <begin position="476"/>
        <end position="489"/>
    </location>
</feature>
<feature type="region of interest" description="Disordered" evidence="1">
    <location>
        <begin position="784"/>
        <end position="810"/>
    </location>
</feature>
<evidence type="ECO:0000313" key="3">
    <source>
        <dbReference type="Proteomes" id="UP001418222"/>
    </source>
</evidence>
<feature type="compositionally biased region" description="Polar residues" evidence="1">
    <location>
        <begin position="881"/>
        <end position="911"/>
    </location>
</feature>
<dbReference type="SUPFAM" id="SSF81995">
    <property type="entry name" value="beta-sandwich domain of Sec23/24"/>
    <property type="match status" value="1"/>
</dbReference>
<organism evidence="2 3">
    <name type="scientific">Platanthera zijinensis</name>
    <dbReference type="NCBI Taxonomy" id="2320716"/>
    <lineage>
        <taxon>Eukaryota</taxon>
        <taxon>Viridiplantae</taxon>
        <taxon>Streptophyta</taxon>
        <taxon>Embryophyta</taxon>
        <taxon>Tracheophyta</taxon>
        <taxon>Spermatophyta</taxon>
        <taxon>Magnoliopsida</taxon>
        <taxon>Liliopsida</taxon>
        <taxon>Asparagales</taxon>
        <taxon>Orchidaceae</taxon>
        <taxon>Orchidoideae</taxon>
        <taxon>Orchideae</taxon>
        <taxon>Orchidinae</taxon>
        <taxon>Platanthera</taxon>
    </lineage>
</organism>
<sequence>MKSATRLDSAVFQLTPTRTRCDLVIIAKGKTEKIASGLVNPFVSHLKTAQDQIAIGGYSIKLEPDPGAEAAWFTKGTVERFVRFVSTPEVLERVNTIESEIVQIQQAISIQGNDSLGMNTVENHHQMKSIGSTDVNKPTFDADAEKAIILYKPGSQPNPPESNGSKMHEENSKVQLLRVLETRKKVLQKEQAMAFARTTAAGFDIENMTHLLSFAESFGACRLMEACTRYMQLWKGKHETGQWIEVEAAEALSYRSEFSPLNSSGIILSGDSIRQKEFGELLPGSGIDMSMESNGNTASQDNDRDKKFPPEPQAPRGPHEYYQGQFQHPAFPHWPMLSQPVPHGFQPYPMQPIPYYQNYPMNGQFFPPPPTPMEDPRFNTPKRKGKKKHSMNSRDSTFASEDGTDESTSESEEESSKGRSSHQKVGHSKTKKGVVVIRNLNYIAGNRHETSGNGSESPYDSEIEENKDSLSEDGKRKHKNLKSSKRRDYHTKSLDISNAHGKDEAIHSEETETGNWQAFQSFLLRAEEKMTNVVNDEILSGEKEPPIKKVQNRGAPDPTILPERDSSSYREENIMEYGAISGKGSRSKQVISADEFLVSNAGRRLEDNHIAAHLKEIEGQVGGYRKTMSDDFIIDGREKQVGSRISSDPLVDYKHEHGGNSEKSSLHGVNDESFMLPFRSGSQDLLGVGRRLAIDMDSEFPSILPRNENFSNKETTKVTYEPDDLTLMLGHARESGSVGYGPAMDCDIQAPLVVKHESEKKNDDISVNSDAGLMKTVEEKKLKSAQTGLEKKMKDVTSKMTSSRSTLLTEAQKRAEKLRNYKVNLQKLKKEQEEEEMKRLEALKRERQKRIAARSGSNPVNSPATPQQHKPRLPVKVTHSAYKSSKFTDSEPGSNSPLQRLSRNISSIGSNDSDKASKTSRLNGLSHSATSLTEFKKGVRQEGSSASERIRRLSEPKGGSARNVPVKVANNIQVTKRSLLEEPQSKKISAIIQLDRTKSETLPELKLKTYGTTSEVAKNKLPTKQHKGSGSRSSLISEKKVEKTHSFTYSDENSVVEKTVVMLENEVVSSPVQTSEGKIDSVDKSHRDVRRNMSGVDTGYTAIRGPPSPIHGVEIESPTEGNLGDRFNSYEIANYVPKDESERFSDRTVSGNLYRAPYTRASSLEDPATRNFRYADGQPVLNTEKTATGIQTTKADVHNTTDLCLLVDQLDETQEKARNKESKGLKKLWKFGRKGHNSGSGDGNLDSNGSFVDDRTITTSSSRDTSTLKNLLSQDESIAVGTQTKVSRPFSILSPFRGKKAAA</sequence>
<feature type="compositionally biased region" description="Basic and acidic residues" evidence="1">
    <location>
        <begin position="500"/>
        <end position="510"/>
    </location>
</feature>
<evidence type="ECO:0008006" key="4">
    <source>
        <dbReference type="Google" id="ProtNLM"/>
    </source>
</evidence>
<name>A0AAP0BCL5_9ASPA</name>
<evidence type="ECO:0000313" key="2">
    <source>
        <dbReference type="EMBL" id="KAK8935814.1"/>
    </source>
</evidence>
<dbReference type="PANTHER" id="PTHR31008">
    <property type="entry name" value="COP1-INTERACTING PROTEIN-RELATED"/>
    <property type="match status" value="1"/>
</dbReference>
<feature type="compositionally biased region" description="Basic and acidic residues" evidence="1">
    <location>
        <begin position="830"/>
        <end position="845"/>
    </location>
</feature>
<feature type="compositionally biased region" description="Polar residues" evidence="1">
    <location>
        <begin position="919"/>
        <end position="933"/>
    </location>
</feature>
<dbReference type="Proteomes" id="UP001418222">
    <property type="component" value="Unassembled WGS sequence"/>
</dbReference>
<gene>
    <name evidence="2" type="ORF">KSP39_PZI012855</name>
</gene>
<feature type="compositionally biased region" description="Polar residues" evidence="1">
    <location>
        <begin position="855"/>
        <end position="868"/>
    </location>
</feature>
<feature type="compositionally biased region" description="Basic residues" evidence="1">
    <location>
        <begin position="419"/>
        <end position="432"/>
    </location>
</feature>
<feature type="region of interest" description="Disordered" evidence="1">
    <location>
        <begin position="445"/>
        <end position="512"/>
    </location>
</feature>
<feature type="compositionally biased region" description="Polar residues" evidence="1">
    <location>
        <begin position="798"/>
        <end position="809"/>
    </location>
</feature>
<dbReference type="EMBL" id="JBBWWQ010000011">
    <property type="protein sequence ID" value="KAK8935814.1"/>
    <property type="molecule type" value="Genomic_DNA"/>
</dbReference>
<feature type="region of interest" description="Disordered" evidence="1">
    <location>
        <begin position="361"/>
        <end position="433"/>
    </location>
</feature>
<protein>
    <recommendedName>
        <fullName evidence="4">COP1-interacting protein 7</fullName>
    </recommendedName>
</protein>
<evidence type="ECO:0000256" key="1">
    <source>
        <dbReference type="SAM" id="MobiDB-lite"/>
    </source>
</evidence>